<name>A0A919LAW3_9ACTN</name>
<feature type="transmembrane region" description="Helical" evidence="2">
    <location>
        <begin position="162"/>
        <end position="179"/>
    </location>
</feature>
<dbReference type="SUPFAM" id="SSF48317">
    <property type="entry name" value="Acid phosphatase/Vanadium-dependent haloperoxidase"/>
    <property type="match status" value="2"/>
</dbReference>
<keyword evidence="2" id="KW-1133">Transmembrane helix</keyword>
<evidence type="ECO:0000313" key="4">
    <source>
        <dbReference type="EMBL" id="GHI83210.1"/>
    </source>
</evidence>
<feature type="transmembrane region" description="Helical" evidence="2">
    <location>
        <begin position="404"/>
        <end position="428"/>
    </location>
</feature>
<feature type="transmembrane region" description="Helical" evidence="2">
    <location>
        <begin position="375"/>
        <end position="397"/>
    </location>
</feature>
<feature type="transmembrane region" description="Helical" evidence="2">
    <location>
        <begin position="130"/>
        <end position="150"/>
    </location>
</feature>
<dbReference type="Pfam" id="PF01569">
    <property type="entry name" value="PAP2"/>
    <property type="match status" value="2"/>
</dbReference>
<protein>
    <recommendedName>
        <fullName evidence="3">Phosphatidic acid phosphatase type 2/haloperoxidase domain-containing protein</fullName>
    </recommendedName>
</protein>
<feature type="transmembrane region" description="Helical" evidence="2">
    <location>
        <begin position="307"/>
        <end position="326"/>
    </location>
</feature>
<evidence type="ECO:0000313" key="5">
    <source>
        <dbReference type="Proteomes" id="UP000600026"/>
    </source>
</evidence>
<dbReference type="CDD" id="cd03392">
    <property type="entry name" value="PAP2_like_2"/>
    <property type="match status" value="1"/>
</dbReference>
<feature type="domain" description="Phosphatidic acid phosphatase type 2/haloperoxidase" evidence="3">
    <location>
        <begin position="331"/>
        <end position="446"/>
    </location>
</feature>
<feature type="transmembrane region" description="Helical" evidence="2">
    <location>
        <begin position="434"/>
        <end position="452"/>
    </location>
</feature>
<evidence type="ECO:0000256" key="1">
    <source>
        <dbReference type="SAM" id="MobiDB-lite"/>
    </source>
</evidence>
<dbReference type="InterPro" id="IPR036938">
    <property type="entry name" value="PAP2/HPO_sf"/>
</dbReference>
<dbReference type="AlphaFoldDB" id="A0A919LAW3"/>
<keyword evidence="2" id="KW-0812">Transmembrane</keyword>
<evidence type="ECO:0000259" key="3">
    <source>
        <dbReference type="SMART" id="SM00014"/>
    </source>
</evidence>
<gene>
    <name evidence="4" type="ORF">Sxan_05740</name>
</gene>
<organism evidence="4 5">
    <name type="scientific">Streptomyces xanthophaeus</name>
    <dbReference type="NCBI Taxonomy" id="67385"/>
    <lineage>
        <taxon>Bacteria</taxon>
        <taxon>Bacillati</taxon>
        <taxon>Actinomycetota</taxon>
        <taxon>Actinomycetes</taxon>
        <taxon>Kitasatosporales</taxon>
        <taxon>Streptomycetaceae</taxon>
        <taxon>Streptomyces</taxon>
    </lineage>
</organism>
<reference evidence="4" key="1">
    <citation type="submission" date="2020-09" db="EMBL/GenBank/DDBJ databases">
        <title>Whole genome shotgun sequence of Streptomyces xanthophaeus NBRC 12829.</title>
        <authorList>
            <person name="Komaki H."/>
            <person name="Tamura T."/>
        </authorList>
    </citation>
    <scope>NUCLEOTIDE SEQUENCE</scope>
    <source>
        <strain evidence="4">NBRC 12829</strain>
    </source>
</reference>
<feature type="transmembrane region" description="Helical" evidence="2">
    <location>
        <begin position="90"/>
        <end position="110"/>
    </location>
</feature>
<comment type="caution">
    <text evidence="4">The sequence shown here is derived from an EMBL/GenBank/DDBJ whole genome shotgun (WGS) entry which is preliminary data.</text>
</comment>
<dbReference type="PANTHER" id="PTHR14969:SF13">
    <property type="entry name" value="AT30094P"/>
    <property type="match status" value="1"/>
</dbReference>
<feature type="transmembrane region" description="Helical" evidence="2">
    <location>
        <begin position="333"/>
        <end position="355"/>
    </location>
</feature>
<feature type="domain" description="Phosphatidic acid phosphatase type 2/haloperoxidase" evidence="3">
    <location>
        <begin position="89"/>
        <end position="203"/>
    </location>
</feature>
<proteinExistence type="predicted"/>
<sequence length="495" mass="52087">MLLLPVLVGLMVGSGTLLTGGGTGPAADQGRLPWEDRVNRYFAEERVAPLTTFTRWLSTLADTESVIGVTLVCVVALLVLPQVAWRAEALFLAASVVTQTAVFLLVTALVRRPRPDVPRLDGAPPTSSFPSGHVGAAVALYGGLAVILLLRTRGRGRWRYAAATALLLVPAAVALSRVYRGMHHPTDVAGGLVNGAATLLIVGSVVLSGRDAPTSGTARTGPPRRTRTTVRALAARCSGPDATFAARLLLTAAVTAAASVPFALSLVLVESGWPPLYRLDEAAAERLHQAALGRPGWVRALHVLTDFVWDPVTLRLLVALVVFWLLTRRAWRLAAWASVTAVAGALTGVLVKSVVERARPHLPDPVAHAPGFSFPSGHAMTAVTSCAVLLLVLLPLVPRAWHPLAWALAVISVVGVGCTRVALGVHWVSDVVGGWLLGLAVVAATTWVFEAWRADAGRRRTTVTREGLEPELSAPAPEPPLDVRAPAAGPTAADR</sequence>
<dbReference type="EMBL" id="BNEE01000003">
    <property type="protein sequence ID" value="GHI83210.1"/>
    <property type="molecule type" value="Genomic_DNA"/>
</dbReference>
<feature type="region of interest" description="Disordered" evidence="1">
    <location>
        <begin position="463"/>
        <end position="495"/>
    </location>
</feature>
<keyword evidence="5" id="KW-1185">Reference proteome</keyword>
<keyword evidence="2" id="KW-0472">Membrane</keyword>
<dbReference type="Gene3D" id="1.20.144.10">
    <property type="entry name" value="Phosphatidic acid phosphatase type 2/haloperoxidase"/>
    <property type="match status" value="2"/>
</dbReference>
<feature type="transmembrane region" description="Helical" evidence="2">
    <location>
        <begin position="65"/>
        <end position="83"/>
    </location>
</feature>
<dbReference type="InterPro" id="IPR000326">
    <property type="entry name" value="PAP2/HPO"/>
</dbReference>
<dbReference type="SMART" id="SM00014">
    <property type="entry name" value="acidPPc"/>
    <property type="match status" value="2"/>
</dbReference>
<evidence type="ECO:0000256" key="2">
    <source>
        <dbReference type="SAM" id="Phobius"/>
    </source>
</evidence>
<accession>A0A919LAW3</accession>
<dbReference type="Proteomes" id="UP000600026">
    <property type="component" value="Unassembled WGS sequence"/>
</dbReference>
<feature type="transmembrane region" description="Helical" evidence="2">
    <location>
        <begin position="248"/>
        <end position="269"/>
    </location>
</feature>
<feature type="transmembrane region" description="Helical" evidence="2">
    <location>
        <begin position="191"/>
        <end position="209"/>
    </location>
</feature>
<dbReference type="PANTHER" id="PTHR14969">
    <property type="entry name" value="SPHINGOSINE-1-PHOSPHATE PHOSPHOHYDROLASE"/>
    <property type="match status" value="1"/>
</dbReference>